<evidence type="ECO:0000259" key="1">
    <source>
        <dbReference type="Pfam" id="PF01323"/>
    </source>
</evidence>
<evidence type="ECO:0000313" key="2">
    <source>
        <dbReference type="EMBL" id="SBT24335.1"/>
    </source>
</evidence>
<dbReference type="EMBL" id="FLRC01000008">
    <property type="protein sequence ID" value="SBT24335.1"/>
    <property type="molecule type" value="Genomic_DNA"/>
</dbReference>
<gene>
    <name evidence="2" type="ORF">ODI_02495</name>
    <name evidence="3" type="ORF">ODI_R1175</name>
</gene>
<evidence type="ECO:0000313" key="4">
    <source>
        <dbReference type="Proteomes" id="UP000078558"/>
    </source>
</evidence>
<dbReference type="InterPro" id="IPR001853">
    <property type="entry name" value="DSBA-like_thioredoxin_dom"/>
</dbReference>
<dbReference type="PANTHER" id="PTHR13887">
    <property type="entry name" value="GLUTATHIONE S-TRANSFERASE KAPPA"/>
    <property type="match status" value="1"/>
</dbReference>
<organism evidence="2 4">
    <name type="scientific">Orrella dioscoreae</name>
    <dbReference type="NCBI Taxonomy" id="1851544"/>
    <lineage>
        <taxon>Bacteria</taxon>
        <taxon>Pseudomonadati</taxon>
        <taxon>Pseudomonadota</taxon>
        <taxon>Betaproteobacteria</taxon>
        <taxon>Burkholderiales</taxon>
        <taxon>Alcaligenaceae</taxon>
        <taxon>Orrella</taxon>
    </lineage>
</organism>
<sequence length="222" mass="24192">MSQATGKISIDFVSDVACPWCAVGLGSLLAAIARVKDTVQVELRLQPFELNPDMPAGGEPTLARLEKKYGYSREQLNANRAVISERAAAVGMPVRMTEDDKSYNTFDAHRLLHWAGLQGQDPQVALKKALLKTYHHDNRDTSATDVLLQAVKDAGLDVADARAVLESGRHADDVRAEEEKWQNAGISSVPAVIINDEYLVSGAQQVEVFEQALLQVAGERKA</sequence>
<evidence type="ECO:0000313" key="3">
    <source>
        <dbReference type="EMBL" id="SOE48006.1"/>
    </source>
</evidence>
<dbReference type="GO" id="GO:0016853">
    <property type="term" value="F:isomerase activity"/>
    <property type="evidence" value="ECO:0007669"/>
    <property type="project" value="UniProtKB-KW"/>
</dbReference>
<reference evidence="3 4" key="2">
    <citation type="submission" date="2017-08" db="EMBL/GenBank/DDBJ databases">
        <authorList>
            <person name="de Groot N.N."/>
        </authorList>
    </citation>
    <scope>NUCLEOTIDE SEQUENCE [LARGE SCALE GENOMIC DNA]</scope>
    <source>
        <strain evidence="3">Orrdi1</strain>
    </source>
</reference>
<dbReference type="Proteomes" id="UP000078558">
    <property type="component" value="Chromosome I"/>
</dbReference>
<dbReference type="GO" id="GO:0016491">
    <property type="term" value="F:oxidoreductase activity"/>
    <property type="evidence" value="ECO:0007669"/>
    <property type="project" value="InterPro"/>
</dbReference>
<dbReference type="OrthoDB" id="9799122at2"/>
<dbReference type="SUPFAM" id="SSF52833">
    <property type="entry name" value="Thioredoxin-like"/>
    <property type="match status" value="1"/>
</dbReference>
<dbReference type="STRING" id="1851544.ODI_02495"/>
<dbReference type="AlphaFoldDB" id="A0A1C3JYV3"/>
<dbReference type="Pfam" id="PF01323">
    <property type="entry name" value="DSBA"/>
    <property type="match status" value="1"/>
</dbReference>
<reference evidence="2 4" key="1">
    <citation type="submission" date="2016-06" db="EMBL/GenBank/DDBJ databases">
        <authorList>
            <person name="Kjaerup R.B."/>
            <person name="Dalgaard T.S."/>
            <person name="Juul-Madsen H.R."/>
        </authorList>
    </citation>
    <scope>NUCLEOTIDE SEQUENCE [LARGE SCALE GENOMIC DNA]</scope>
    <source>
        <strain evidence="2">Orrdi1</strain>
    </source>
</reference>
<dbReference type="EMBL" id="LT907988">
    <property type="protein sequence ID" value="SOE48006.1"/>
    <property type="molecule type" value="Genomic_DNA"/>
</dbReference>
<dbReference type="RefSeq" id="WP_067750370.1">
    <property type="nucleotide sequence ID" value="NZ_LT907988.1"/>
</dbReference>
<protein>
    <submittedName>
        <fullName evidence="2">2-hydroxychromene-2-carboxylate isomerase/DsbA-like thioredoxin domain</fullName>
    </submittedName>
</protein>
<name>A0A1C3JYV3_9BURK</name>
<keyword evidence="2" id="KW-0413">Isomerase</keyword>
<dbReference type="InterPro" id="IPR036249">
    <property type="entry name" value="Thioredoxin-like_sf"/>
</dbReference>
<proteinExistence type="predicted"/>
<accession>A0A1C3JYV3</accession>
<keyword evidence="4" id="KW-1185">Reference proteome</keyword>
<feature type="domain" description="DSBA-like thioredoxin" evidence="1">
    <location>
        <begin position="10"/>
        <end position="213"/>
    </location>
</feature>
<dbReference type="KEGG" id="odi:ODI_R1175"/>
<dbReference type="PANTHER" id="PTHR13887:SF41">
    <property type="entry name" value="THIOREDOXIN SUPERFAMILY PROTEIN"/>
    <property type="match status" value="1"/>
</dbReference>
<dbReference type="Gene3D" id="3.40.30.10">
    <property type="entry name" value="Glutaredoxin"/>
    <property type="match status" value="1"/>
</dbReference>
<dbReference type="CDD" id="cd03024">
    <property type="entry name" value="DsbA_FrnE"/>
    <property type="match status" value="1"/>
</dbReference>